<dbReference type="SUPFAM" id="SSF51735">
    <property type="entry name" value="NAD(P)-binding Rossmann-fold domains"/>
    <property type="match status" value="1"/>
</dbReference>
<dbReference type="InterPro" id="IPR002347">
    <property type="entry name" value="SDR_fam"/>
</dbReference>
<evidence type="ECO:0000256" key="1">
    <source>
        <dbReference type="ARBA" id="ARBA00006484"/>
    </source>
</evidence>
<dbReference type="EMBL" id="WIND01000001">
    <property type="protein sequence ID" value="MSU88117.1"/>
    <property type="molecule type" value="Genomic_DNA"/>
</dbReference>
<evidence type="ECO:0000256" key="2">
    <source>
        <dbReference type="ARBA" id="ARBA00023002"/>
    </source>
</evidence>
<dbReference type="PRINTS" id="PR00081">
    <property type="entry name" value="GDHRDH"/>
</dbReference>
<dbReference type="RefSeq" id="WP_154443882.1">
    <property type="nucleotide sequence ID" value="NZ_WIND01000001.1"/>
</dbReference>
<name>A0A6L5YV29_9RHOB</name>
<organism evidence="3 4">
    <name type="scientific">Halovulum marinum</name>
    <dbReference type="NCBI Taxonomy" id="2662447"/>
    <lineage>
        <taxon>Bacteria</taxon>
        <taxon>Pseudomonadati</taxon>
        <taxon>Pseudomonadota</taxon>
        <taxon>Alphaproteobacteria</taxon>
        <taxon>Rhodobacterales</taxon>
        <taxon>Paracoccaceae</taxon>
        <taxon>Halovulum</taxon>
    </lineage>
</organism>
<dbReference type="Gene3D" id="3.40.50.720">
    <property type="entry name" value="NAD(P)-binding Rossmann-like Domain"/>
    <property type="match status" value="1"/>
</dbReference>
<comment type="similarity">
    <text evidence="1">Belongs to the short-chain dehydrogenases/reductases (SDR) family.</text>
</comment>
<dbReference type="AlphaFoldDB" id="A0A6L5YV29"/>
<keyword evidence="4" id="KW-1185">Reference proteome</keyword>
<proteinExistence type="inferred from homology"/>
<keyword evidence="2" id="KW-0560">Oxidoreductase</keyword>
<dbReference type="PANTHER" id="PTHR44169:SF6">
    <property type="entry name" value="NADPH-DEPENDENT 1-ACYLDIHYDROXYACETONE PHOSPHATE REDUCTASE"/>
    <property type="match status" value="1"/>
</dbReference>
<reference evidence="3 4" key="1">
    <citation type="submission" date="2019-10" db="EMBL/GenBank/DDBJ databases">
        <title>Cognatihalovulum marinum gen. nov. sp. nov., a new member of the family Rhodobacteraceae isolated from deep seawater of the Northwest Indian Ocean.</title>
        <authorList>
            <person name="Ruan C."/>
            <person name="Wang J."/>
            <person name="Zheng X."/>
            <person name="Song L."/>
            <person name="Zhu Y."/>
            <person name="Huang Y."/>
            <person name="Lu Z."/>
            <person name="Du W."/>
            <person name="Huang L."/>
            <person name="Dai X."/>
        </authorList>
    </citation>
    <scope>NUCLEOTIDE SEQUENCE [LARGE SCALE GENOMIC DNA]</scope>
    <source>
        <strain evidence="3 4">2CG4</strain>
    </source>
</reference>
<dbReference type="GO" id="GO:0016491">
    <property type="term" value="F:oxidoreductase activity"/>
    <property type="evidence" value="ECO:0007669"/>
    <property type="project" value="UniProtKB-KW"/>
</dbReference>
<sequence length="277" mass="31145">MSRKTVLITGCSSGIGQDAAHGLAARGWRVFATCRKDADCARLRDAGLESFRLDYADEDSLAAAVDETLARTGGTLDALFNNGAYAIPGLAQDLPRDALRAIFETNLFGQFDLINRLMPTFRAQGHGRVVNNSSVLGLIALRARGAYISSKFAMEGLTDVYRLENRMRDLHFILIEPGPVTSRIRENSVPHFERWIDWKNSPRRKFYEKQVIPRLYRTDGKTDRFELPASAVTAKLVHALESPRPRARYYVTTPTYMMGAARRILPTRALDRILRRG</sequence>
<accession>A0A6L5YV29</accession>
<dbReference type="Pfam" id="PF00106">
    <property type="entry name" value="adh_short"/>
    <property type="match status" value="1"/>
</dbReference>
<dbReference type="Proteomes" id="UP000474957">
    <property type="component" value="Unassembled WGS sequence"/>
</dbReference>
<protein>
    <submittedName>
        <fullName evidence="3">SDR family NAD(P)-dependent oxidoreductase</fullName>
    </submittedName>
</protein>
<dbReference type="PANTHER" id="PTHR44169">
    <property type="entry name" value="NADPH-DEPENDENT 1-ACYLDIHYDROXYACETONE PHOSPHATE REDUCTASE"/>
    <property type="match status" value="1"/>
</dbReference>
<evidence type="ECO:0000313" key="3">
    <source>
        <dbReference type="EMBL" id="MSU88117.1"/>
    </source>
</evidence>
<dbReference type="InterPro" id="IPR036291">
    <property type="entry name" value="NAD(P)-bd_dom_sf"/>
</dbReference>
<evidence type="ECO:0000313" key="4">
    <source>
        <dbReference type="Proteomes" id="UP000474957"/>
    </source>
</evidence>
<gene>
    <name evidence="3" type="ORF">GE300_00630</name>
</gene>
<comment type="caution">
    <text evidence="3">The sequence shown here is derived from an EMBL/GenBank/DDBJ whole genome shotgun (WGS) entry which is preliminary data.</text>
</comment>